<keyword evidence="2" id="KW-1185">Reference proteome</keyword>
<gene>
    <name evidence="1" type="ORF">PoB_004683700</name>
</gene>
<proteinExistence type="predicted"/>
<name>A0AAV4BLV7_9GAST</name>
<reference evidence="1 2" key="1">
    <citation type="journal article" date="2021" name="Elife">
        <title>Chloroplast acquisition without the gene transfer in kleptoplastic sea slugs, Plakobranchus ocellatus.</title>
        <authorList>
            <person name="Maeda T."/>
            <person name="Takahashi S."/>
            <person name="Yoshida T."/>
            <person name="Shimamura S."/>
            <person name="Takaki Y."/>
            <person name="Nagai Y."/>
            <person name="Toyoda A."/>
            <person name="Suzuki Y."/>
            <person name="Arimoto A."/>
            <person name="Ishii H."/>
            <person name="Satoh N."/>
            <person name="Nishiyama T."/>
            <person name="Hasebe M."/>
            <person name="Maruyama T."/>
            <person name="Minagawa J."/>
            <person name="Obokata J."/>
            <person name="Shigenobu S."/>
        </authorList>
    </citation>
    <scope>NUCLEOTIDE SEQUENCE [LARGE SCALE GENOMIC DNA]</scope>
</reference>
<sequence>MGSSPATDTLARRRAWKPEITFIYTSYNAQNQTLIMTVVFLKLLNYFLTHPQSAFITILRASPTLLSLLSGPFTSPDPSIKFDISCQENPSALSLGNHWDTGLPAMGRRRRKGGAVKGGISVSNTIVSTFGYKDVIFEGHRVVVVLRMLVLMTSAWKTLRVYRVEHYCIGENPEIIWKWVWFGVSMWVSGWTKRVNIDFSTKFENVDKARIVGNIVTLYGDSIIRLSRNEPINCDDQSTGEATWSRNGQTIAASKSSQPCDQFQAGEHIPGSESTEVGYTSRHHWTRPALVPAGTSCLSTSKRRLAQAACRMIIPVLDQRVDKWTWLS</sequence>
<organism evidence="1 2">
    <name type="scientific">Plakobranchus ocellatus</name>
    <dbReference type="NCBI Taxonomy" id="259542"/>
    <lineage>
        <taxon>Eukaryota</taxon>
        <taxon>Metazoa</taxon>
        <taxon>Spiralia</taxon>
        <taxon>Lophotrochozoa</taxon>
        <taxon>Mollusca</taxon>
        <taxon>Gastropoda</taxon>
        <taxon>Heterobranchia</taxon>
        <taxon>Euthyneura</taxon>
        <taxon>Panpulmonata</taxon>
        <taxon>Sacoglossa</taxon>
        <taxon>Placobranchoidea</taxon>
        <taxon>Plakobranchidae</taxon>
        <taxon>Plakobranchus</taxon>
    </lineage>
</organism>
<accession>A0AAV4BLV7</accession>
<dbReference type="AlphaFoldDB" id="A0AAV4BLV7"/>
<evidence type="ECO:0000313" key="2">
    <source>
        <dbReference type="Proteomes" id="UP000735302"/>
    </source>
</evidence>
<protein>
    <submittedName>
        <fullName evidence="1">Uncharacterized protein</fullName>
    </submittedName>
</protein>
<evidence type="ECO:0000313" key="1">
    <source>
        <dbReference type="EMBL" id="GFO20332.1"/>
    </source>
</evidence>
<dbReference type="Proteomes" id="UP000735302">
    <property type="component" value="Unassembled WGS sequence"/>
</dbReference>
<comment type="caution">
    <text evidence="1">The sequence shown here is derived from an EMBL/GenBank/DDBJ whole genome shotgun (WGS) entry which is preliminary data.</text>
</comment>
<dbReference type="EMBL" id="BLXT01005154">
    <property type="protein sequence ID" value="GFO20332.1"/>
    <property type="molecule type" value="Genomic_DNA"/>
</dbReference>